<organism evidence="1 2">
    <name type="scientific">Cannabis sativa</name>
    <name type="common">Hemp</name>
    <name type="synonym">Marijuana</name>
    <dbReference type="NCBI Taxonomy" id="3483"/>
    <lineage>
        <taxon>Eukaryota</taxon>
        <taxon>Viridiplantae</taxon>
        <taxon>Streptophyta</taxon>
        <taxon>Embryophyta</taxon>
        <taxon>Tracheophyta</taxon>
        <taxon>Spermatophyta</taxon>
        <taxon>Magnoliopsida</taxon>
        <taxon>eudicotyledons</taxon>
        <taxon>Gunneridae</taxon>
        <taxon>Pentapetalae</taxon>
        <taxon>rosids</taxon>
        <taxon>fabids</taxon>
        <taxon>Rosales</taxon>
        <taxon>Cannabaceae</taxon>
        <taxon>Cannabis</taxon>
    </lineage>
</organism>
<dbReference type="PANTHER" id="PTHR31286:SF165">
    <property type="entry name" value="DUF4283 DOMAIN-CONTAINING PROTEIN"/>
    <property type="match status" value="1"/>
</dbReference>
<dbReference type="Gramene" id="evm.model.05.1020">
    <property type="protein sequence ID" value="cds.evm.model.05.1020"/>
    <property type="gene ID" value="evm.TU.05.1020"/>
</dbReference>
<dbReference type="InterPro" id="IPR040256">
    <property type="entry name" value="At4g02000-like"/>
</dbReference>
<reference evidence="1" key="1">
    <citation type="submission" date="2018-11" db="EMBL/GenBank/DDBJ databases">
        <authorList>
            <person name="Grassa J C."/>
        </authorList>
    </citation>
    <scope>NUCLEOTIDE SEQUENCE [LARGE SCALE GENOMIC DNA]</scope>
</reference>
<evidence type="ECO:0000313" key="1">
    <source>
        <dbReference type="EnsemblPlants" id="cds.evm.model.05.1020"/>
    </source>
</evidence>
<proteinExistence type="predicted"/>
<dbReference type="EMBL" id="UZAU01000486">
    <property type="status" value="NOT_ANNOTATED_CDS"/>
    <property type="molecule type" value="Genomic_DNA"/>
</dbReference>
<evidence type="ECO:0000313" key="2">
    <source>
        <dbReference type="Proteomes" id="UP000596661"/>
    </source>
</evidence>
<name>A0A803PJN6_CANSA</name>
<dbReference type="EnsemblPlants" id="evm.model.05.1020">
    <property type="protein sequence ID" value="cds.evm.model.05.1020"/>
    <property type="gene ID" value="evm.TU.05.1020"/>
</dbReference>
<accession>A0A803PJN6</accession>
<dbReference type="Proteomes" id="UP000596661">
    <property type="component" value="Chromosome 5"/>
</dbReference>
<dbReference type="AlphaFoldDB" id="A0A803PJN6"/>
<protein>
    <recommendedName>
        <fullName evidence="3">DUF4283 domain-containing protein</fullName>
    </recommendedName>
</protein>
<sequence>MDAMLGVRLEISEEDSEEEQIANQWSSAKCQWSRVRATRVCIFDRKPMVMKPWNAIDDFTKEEVNSVPTWVRVARVGHQVLGETSLFKIVAQVGEPLQVDEITKHEIDCDIRVLIGQFGTKLSDKITFIDEHDHEVELRVKYEWIPRFAITFRVGHSTDNCRNVESKMIKGSKFGFQKDTGYSTD</sequence>
<keyword evidence="2" id="KW-1185">Reference proteome</keyword>
<evidence type="ECO:0008006" key="3">
    <source>
        <dbReference type="Google" id="ProtNLM"/>
    </source>
</evidence>
<reference evidence="1" key="2">
    <citation type="submission" date="2021-03" db="UniProtKB">
        <authorList>
            <consortium name="EnsemblPlants"/>
        </authorList>
    </citation>
    <scope>IDENTIFICATION</scope>
</reference>
<dbReference type="PANTHER" id="PTHR31286">
    <property type="entry name" value="GLYCINE-RICH CELL WALL STRUCTURAL PROTEIN 1.8-LIKE"/>
    <property type="match status" value="1"/>
</dbReference>